<feature type="region of interest" description="Disordered" evidence="6">
    <location>
        <begin position="764"/>
        <end position="790"/>
    </location>
</feature>
<dbReference type="eggNOG" id="KOG1362">
    <property type="taxonomic scope" value="Eukaryota"/>
</dbReference>
<comment type="subcellular location">
    <subcellularLocation>
        <location evidence="1">Membrane</location>
        <topology evidence="1">Multi-pass membrane protein</topology>
    </subcellularLocation>
</comment>
<dbReference type="OrthoDB" id="420519at2759"/>
<feature type="compositionally biased region" description="Polar residues" evidence="6">
    <location>
        <begin position="303"/>
        <end position="314"/>
    </location>
</feature>
<feature type="region of interest" description="Disordered" evidence="6">
    <location>
        <begin position="164"/>
        <end position="477"/>
    </location>
</feature>
<evidence type="ECO:0000256" key="5">
    <source>
        <dbReference type="ARBA" id="ARBA00023136"/>
    </source>
</evidence>
<feature type="transmembrane region" description="Helical" evidence="7">
    <location>
        <begin position="627"/>
        <end position="646"/>
    </location>
</feature>
<feature type="transmembrane region" description="Helical" evidence="7">
    <location>
        <begin position="549"/>
        <end position="574"/>
    </location>
</feature>
<evidence type="ECO:0000256" key="3">
    <source>
        <dbReference type="ARBA" id="ARBA00022692"/>
    </source>
</evidence>
<dbReference type="GeneID" id="24106679"/>
<feature type="compositionally biased region" description="Basic and acidic residues" evidence="6">
    <location>
        <begin position="230"/>
        <end position="240"/>
    </location>
</feature>
<feature type="compositionally biased region" description="Low complexity" evidence="6">
    <location>
        <begin position="261"/>
        <end position="274"/>
    </location>
</feature>
<dbReference type="PANTHER" id="PTHR12385">
    <property type="entry name" value="CHOLINE TRANSPORTER-LIKE (SLC FAMILY 44)"/>
    <property type="match status" value="1"/>
</dbReference>
<keyword evidence="5 7" id="KW-0472">Membrane</keyword>
<dbReference type="STRING" id="1305764.R9NYG4"/>
<comment type="similarity">
    <text evidence="2">Belongs to the CTL (choline transporter-like) family.</text>
</comment>
<evidence type="ECO:0000256" key="1">
    <source>
        <dbReference type="ARBA" id="ARBA00004141"/>
    </source>
</evidence>
<dbReference type="HOGENOM" id="CLU_290539_0_0_1"/>
<dbReference type="GO" id="GO:0022857">
    <property type="term" value="F:transmembrane transporter activity"/>
    <property type="evidence" value="ECO:0007669"/>
    <property type="project" value="InterPro"/>
</dbReference>
<feature type="compositionally biased region" description="Low complexity" evidence="6">
    <location>
        <begin position="164"/>
        <end position="205"/>
    </location>
</feature>
<feature type="transmembrane region" description="Helical" evidence="7">
    <location>
        <begin position="586"/>
        <end position="607"/>
    </location>
</feature>
<evidence type="ECO:0000256" key="6">
    <source>
        <dbReference type="SAM" id="MobiDB-lite"/>
    </source>
</evidence>
<feature type="region of interest" description="Disordered" evidence="6">
    <location>
        <begin position="19"/>
        <end position="84"/>
    </location>
</feature>
<evidence type="ECO:0000313" key="8">
    <source>
        <dbReference type="EMBL" id="GAC93813.1"/>
    </source>
</evidence>
<name>R9NYG4_PSEHS</name>
<accession>R9NYG4</accession>
<dbReference type="Pfam" id="PF04515">
    <property type="entry name" value="Choline_transpo"/>
    <property type="match status" value="2"/>
</dbReference>
<feature type="transmembrane region" description="Helical" evidence="7">
    <location>
        <begin position="719"/>
        <end position="737"/>
    </location>
</feature>
<evidence type="ECO:0000256" key="7">
    <source>
        <dbReference type="SAM" id="Phobius"/>
    </source>
</evidence>
<dbReference type="GO" id="GO:0005886">
    <property type="term" value="C:plasma membrane"/>
    <property type="evidence" value="ECO:0007669"/>
    <property type="project" value="TreeGrafter"/>
</dbReference>
<feature type="compositionally biased region" description="Basic residues" evidence="6">
    <location>
        <begin position="450"/>
        <end position="459"/>
    </location>
</feature>
<evidence type="ECO:0000313" key="9">
    <source>
        <dbReference type="Proteomes" id="UP000014071"/>
    </source>
</evidence>
<feature type="transmembrane region" description="Helical" evidence="7">
    <location>
        <begin position="672"/>
        <end position="699"/>
    </location>
</feature>
<dbReference type="Proteomes" id="UP000014071">
    <property type="component" value="Unassembled WGS sequence"/>
</dbReference>
<dbReference type="RefSeq" id="XP_012187400.1">
    <property type="nucleotide sequence ID" value="XM_012332010.1"/>
</dbReference>
<dbReference type="PANTHER" id="PTHR12385:SF88">
    <property type="entry name" value="CHOLINE TRANSPORTER-LIKE PROTEIN CTL1"/>
    <property type="match status" value="1"/>
</dbReference>
<gene>
    <name evidence="8" type="ORF">PHSY_001378</name>
</gene>
<dbReference type="EMBL" id="DF238778">
    <property type="protein sequence ID" value="GAC93813.1"/>
    <property type="molecule type" value="Genomic_DNA"/>
</dbReference>
<feature type="transmembrane region" description="Helical" evidence="7">
    <location>
        <begin position="508"/>
        <end position="529"/>
    </location>
</feature>
<feature type="compositionally biased region" description="Low complexity" evidence="6">
    <location>
        <begin position="372"/>
        <end position="381"/>
    </location>
</feature>
<sequence>MTSLSQYASRFLSSGLATSVRPGVDADHDANDPSDPLFYSHASVSGAPFSHPNARHNPYGPEYSLSSSDGLPTPPAHARSGAHSGILHSLTGASRFGPASFLASGRGRPAHGAAYGIRDSLIREIDDEDDVDLWRDDRRMPRLASRLAESSLSEDLADSLDASASALAAQQSSAAPPAATPSSSSVMNAVPSTSRTTSAPRRSAANDAQDPFLADGDLDDVASQHSLASTKDHRSSDDRSVQASADPQHLYAPTGSSNSSTAEQTQRRQAARARGWLAHGSTIDTDPAAPARDLAHQNPRYDPSSSSLYSQQARTQDRSHLEDSSMYSNSPRVNQARAKPSRSRRSRTEGLFSIYDEREEDDDEQRSDMSRSRSGSVSASSVTESEYDTEGDGRHPQRSRRASRNRARQMTSTLREPLLPSGSGSARPLRIAVRHSSESDASDLDAQSRRTCRHSKQNRSLRSDSRPNASKREADTIDEIHLYPAPPARAGWGPWANRLAFGKYRDKTAIASFAAAIGATILIGAYLSWGAGTPSQPKTPKTRPSSYYTITRSFPILILLTLLSFGAGLANLLLLRNLSRYGGAKVLRTGLMGVPIVLGLGWAWAFAGSFIYDDEAWSGGSWSTTGLRIISIVPLALAVLFARMVWQRRKALSRSIAVLELSCNVVLQHPALLVLALASLGAFALITIPFLFLFTRLFLVGHFGRQVGDSMEWQTDAKAAWLAWATLCAWLWTWAVLRGVQRVTVAGVVSHWYFHRIGEGDTAGTDTAADAGPSTGGLAGPSGVSDGRAQSFDKRRADEQLANDTIFDGDSIYDEVPGAPGSYPQQGRPTTMRRHAAPDPTEVVRVSFARATGPALGSICMSALALAVVKALTVVAEVARRISDATTQRRVPKLLQPLTHVVVALAGLGAVLQSYSELALVYVGVTGDGFWTAAKKSAQLVSRRGVQGVMEGLVINLVLDLTAIALSFLAGLVGFLFSAHQLHVPADAPLVGLLCGLLPYWTLRLCADVLSNASDTLYLCYAIDHASNDEHCPKAAEAFTAKPTDVSDSILPF</sequence>
<organism evidence="8 9">
    <name type="scientific">Pseudozyma hubeiensis (strain SY62)</name>
    <name type="common">Yeast</name>
    <dbReference type="NCBI Taxonomy" id="1305764"/>
    <lineage>
        <taxon>Eukaryota</taxon>
        <taxon>Fungi</taxon>
        <taxon>Dikarya</taxon>
        <taxon>Basidiomycota</taxon>
        <taxon>Ustilaginomycotina</taxon>
        <taxon>Ustilaginomycetes</taxon>
        <taxon>Ustilaginales</taxon>
        <taxon>Ustilaginaceae</taxon>
        <taxon>Pseudozyma</taxon>
    </lineage>
</organism>
<feature type="compositionally biased region" description="Basic residues" evidence="6">
    <location>
        <begin position="396"/>
        <end position="407"/>
    </location>
</feature>
<dbReference type="AlphaFoldDB" id="R9NYG4"/>
<feature type="transmembrane region" description="Helical" evidence="7">
    <location>
        <begin position="953"/>
        <end position="977"/>
    </location>
</feature>
<feature type="compositionally biased region" description="Basic and acidic residues" evidence="6">
    <location>
        <begin position="461"/>
        <end position="477"/>
    </location>
</feature>
<keyword evidence="3 7" id="KW-0812">Transmembrane</keyword>
<reference evidence="9" key="1">
    <citation type="journal article" date="2013" name="Genome Announc.">
        <title>Draft genome sequence of the basidiomycetous yeast-like fungus Pseudozyma hubeiensis SY62, which produces an abundant amount of the biosurfactant mannosylerythritol lipids.</title>
        <authorList>
            <person name="Konishi M."/>
            <person name="Hatada Y."/>
            <person name="Horiuchi J."/>
        </authorList>
    </citation>
    <scope>NUCLEOTIDE SEQUENCE [LARGE SCALE GENOMIC DNA]</scope>
    <source>
        <strain evidence="9">SY62</strain>
    </source>
</reference>
<keyword evidence="9" id="KW-1185">Reference proteome</keyword>
<dbReference type="InterPro" id="IPR007603">
    <property type="entry name" value="Choline_transptr-like"/>
</dbReference>
<proteinExistence type="inferred from homology"/>
<protein>
    <submittedName>
        <fullName evidence="8">Uncharacterized protein</fullName>
    </submittedName>
</protein>
<keyword evidence="4 7" id="KW-1133">Transmembrane helix</keyword>
<evidence type="ECO:0000256" key="2">
    <source>
        <dbReference type="ARBA" id="ARBA00007168"/>
    </source>
</evidence>
<evidence type="ECO:0000256" key="4">
    <source>
        <dbReference type="ARBA" id="ARBA00022989"/>
    </source>
</evidence>